<accession>A0A239BGD7</accession>
<keyword evidence="2" id="KW-1185">Reference proteome</keyword>
<dbReference type="EMBL" id="FZOS01000001">
    <property type="protein sequence ID" value="SNS06511.1"/>
    <property type="molecule type" value="Genomic_DNA"/>
</dbReference>
<dbReference type="Proteomes" id="UP000198281">
    <property type="component" value="Unassembled WGS sequence"/>
</dbReference>
<proteinExistence type="predicted"/>
<dbReference type="RefSeq" id="WP_089217661.1">
    <property type="nucleotide sequence ID" value="NZ_FZOS01000001.1"/>
</dbReference>
<gene>
    <name evidence="1" type="ORF">SAMN06295912_101119</name>
</gene>
<organism evidence="1 2">
    <name type="scientific">Edaphosphingomonas laterariae</name>
    <dbReference type="NCBI Taxonomy" id="861865"/>
    <lineage>
        <taxon>Bacteria</taxon>
        <taxon>Pseudomonadati</taxon>
        <taxon>Pseudomonadota</taxon>
        <taxon>Alphaproteobacteria</taxon>
        <taxon>Sphingomonadales</taxon>
        <taxon>Rhizorhabdaceae</taxon>
        <taxon>Edaphosphingomonas</taxon>
    </lineage>
</organism>
<dbReference type="AlphaFoldDB" id="A0A239BGD7"/>
<sequence>MSLRAEGIDVRLLFATLPLSLALGAAPPALAKEARQLEPAKGEAASACITRPQLEGLITYALPSLIEGVAKKCAGSLAESSFLRRSAPALAERYRLDSDRHWPMARAAVTSMAGTDISSLGETTEKAMVTSIVGVAIAESIKPSDCGSVDEAVELLSPLPAANLGKLTAMLAILGSKDDQPGESAFAICPAAGGE</sequence>
<protein>
    <submittedName>
        <fullName evidence="1">Uncharacterized protein</fullName>
    </submittedName>
</protein>
<evidence type="ECO:0000313" key="1">
    <source>
        <dbReference type="EMBL" id="SNS06511.1"/>
    </source>
</evidence>
<dbReference type="OrthoDB" id="7594050at2"/>
<name>A0A239BGD7_9SPHN</name>
<reference evidence="2" key="1">
    <citation type="submission" date="2017-06" db="EMBL/GenBank/DDBJ databases">
        <authorList>
            <person name="Varghese N."/>
            <person name="Submissions S."/>
        </authorList>
    </citation>
    <scope>NUCLEOTIDE SEQUENCE [LARGE SCALE GENOMIC DNA]</scope>
    <source>
        <strain evidence="2">LNB2</strain>
    </source>
</reference>
<evidence type="ECO:0000313" key="2">
    <source>
        <dbReference type="Proteomes" id="UP000198281"/>
    </source>
</evidence>